<reference evidence="2" key="1">
    <citation type="submission" date="2022-08" db="EMBL/GenBank/DDBJ databases">
        <authorList>
            <person name="Gutierrez-Valencia J."/>
        </authorList>
    </citation>
    <scope>NUCLEOTIDE SEQUENCE</scope>
</reference>
<feature type="transmembrane region" description="Helical" evidence="1">
    <location>
        <begin position="21"/>
        <end position="39"/>
    </location>
</feature>
<protein>
    <submittedName>
        <fullName evidence="2">Uncharacterized protein</fullName>
    </submittedName>
</protein>
<comment type="caution">
    <text evidence="2">The sequence shown here is derived from an EMBL/GenBank/DDBJ whole genome shotgun (WGS) entry which is preliminary data.</text>
</comment>
<accession>A0AAV0NCR5</accession>
<keyword evidence="3" id="KW-1185">Reference proteome</keyword>
<gene>
    <name evidence="2" type="ORF">LITE_LOCUS32726</name>
</gene>
<keyword evidence="1" id="KW-0812">Transmembrane</keyword>
<dbReference type="EMBL" id="CAMGYJ010000008">
    <property type="protein sequence ID" value="CAI0456346.1"/>
    <property type="molecule type" value="Genomic_DNA"/>
</dbReference>
<sequence length="94" mass="10335">MCASDDEKLIMIGGRLIERKLTWSGLVWYGLLLMIRPFQLMASAAPPPLPAPAPAQGRKRKAKSLCFSVCSLSDLNSAPGIRASERAEELLYFL</sequence>
<keyword evidence="1" id="KW-0472">Membrane</keyword>
<proteinExistence type="predicted"/>
<evidence type="ECO:0000256" key="1">
    <source>
        <dbReference type="SAM" id="Phobius"/>
    </source>
</evidence>
<keyword evidence="1" id="KW-1133">Transmembrane helix</keyword>
<evidence type="ECO:0000313" key="3">
    <source>
        <dbReference type="Proteomes" id="UP001154282"/>
    </source>
</evidence>
<evidence type="ECO:0000313" key="2">
    <source>
        <dbReference type="EMBL" id="CAI0456346.1"/>
    </source>
</evidence>
<name>A0AAV0NCR5_9ROSI</name>
<dbReference type="Proteomes" id="UP001154282">
    <property type="component" value="Unassembled WGS sequence"/>
</dbReference>
<organism evidence="2 3">
    <name type="scientific">Linum tenue</name>
    <dbReference type="NCBI Taxonomy" id="586396"/>
    <lineage>
        <taxon>Eukaryota</taxon>
        <taxon>Viridiplantae</taxon>
        <taxon>Streptophyta</taxon>
        <taxon>Embryophyta</taxon>
        <taxon>Tracheophyta</taxon>
        <taxon>Spermatophyta</taxon>
        <taxon>Magnoliopsida</taxon>
        <taxon>eudicotyledons</taxon>
        <taxon>Gunneridae</taxon>
        <taxon>Pentapetalae</taxon>
        <taxon>rosids</taxon>
        <taxon>fabids</taxon>
        <taxon>Malpighiales</taxon>
        <taxon>Linaceae</taxon>
        <taxon>Linum</taxon>
    </lineage>
</organism>
<dbReference type="AlphaFoldDB" id="A0AAV0NCR5"/>